<feature type="signal peptide" evidence="5">
    <location>
        <begin position="1"/>
        <end position="20"/>
    </location>
</feature>
<dbReference type="InterPro" id="IPR001041">
    <property type="entry name" value="2Fe-2S_ferredoxin-type"/>
</dbReference>
<dbReference type="OrthoDB" id="5987010at2759"/>
<dbReference type="InterPro" id="IPR012675">
    <property type="entry name" value="Beta-grasp_dom_sf"/>
</dbReference>
<evidence type="ECO:0000256" key="5">
    <source>
        <dbReference type="SAM" id="SignalP"/>
    </source>
</evidence>
<feature type="domain" description="2Fe-2S ferredoxin-type" evidence="6">
    <location>
        <begin position="260"/>
        <end position="312"/>
    </location>
</feature>
<dbReference type="InterPro" id="IPR036010">
    <property type="entry name" value="2Fe-2S_ferredoxin-like_sf"/>
</dbReference>
<keyword evidence="8" id="KW-1185">Reference proteome</keyword>
<dbReference type="GO" id="GO:0140647">
    <property type="term" value="P:P450-containing electron transport chain"/>
    <property type="evidence" value="ECO:0007669"/>
    <property type="project" value="InterPro"/>
</dbReference>
<dbReference type="PANTHER" id="PTHR23426">
    <property type="entry name" value="FERREDOXIN/ADRENODOXIN"/>
    <property type="match status" value="1"/>
</dbReference>
<proteinExistence type="predicted"/>
<dbReference type="GO" id="GO:0046872">
    <property type="term" value="F:metal ion binding"/>
    <property type="evidence" value="ECO:0007669"/>
    <property type="project" value="UniProtKB-KW"/>
</dbReference>
<dbReference type="GO" id="GO:0051537">
    <property type="term" value="F:2 iron, 2 sulfur cluster binding"/>
    <property type="evidence" value="ECO:0007669"/>
    <property type="project" value="UniProtKB-KW"/>
</dbReference>
<evidence type="ECO:0000313" key="7">
    <source>
        <dbReference type="EMBL" id="GAX11699.1"/>
    </source>
</evidence>
<organism evidence="7 8">
    <name type="scientific">Fistulifera solaris</name>
    <name type="common">Oleaginous diatom</name>
    <dbReference type="NCBI Taxonomy" id="1519565"/>
    <lineage>
        <taxon>Eukaryota</taxon>
        <taxon>Sar</taxon>
        <taxon>Stramenopiles</taxon>
        <taxon>Ochrophyta</taxon>
        <taxon>Bacillariophyta</taxon>
        <taxon>Bacillariophyceae</taxon>
        <taxon>Bacillariophycidae</taxon>
        <taxon>Naviculales</taxon>
        <taxon>Naviculaceae</taxon>
        <taxon>Fistulifera</taxon>
    </lineage>
</organism>
<evidence type="ECO:0000313" key="8">
    <source>
        <dbReference type="Proteomes" id="UP000198406"/>
    </source>
</evidence>
<evidence type="ECO:0000259" key="6">
    <source>
        <dbReference type="Pfam" id="PF00111"/>
    </source>
</evidence>
<comment type="caution">
    <text evidence="7">The sequence shown here is derived from an EMBL/GenBank/DDBJ whole genome shotgun (WGS) entry which is preliminary data.</text>
</comment>
<dbReference type="AlphaFoldDB" id="A0A1Z5JCJ1"/>
<evidence type="ECO:0000256" key="1">
    <source>
        <dbReference type="ARBA" id="ARBA00022714"/>
    </source>
</evidence>
<evidence type="ECO:0000256" key="4">
    <source>
        <dbReference type="ARBA" id="ARBA00023014"/>
    </source>
</evidence>
<dbReference type="Proteomes" id="UP000198406">
    <property type="component" value="Unassembled WGS sequence"/>
</dbReference>
<name>A0A1Z5JCJ1_FISSO</name>
<evidence type="ECO:0000256" key="2">
    <source>
        <dbReference type="ARBA" id="ARBA00022723"/>
    </source>
</evidence>
<dbReference type="EMBL" id="BDSP01000044">
    <property type="protein sequence ID" value="GAX11699.1"/>
    <property type="molecule type" value="Genomic_DNA"/>
</dbReference>
<keyword evidence="4" id="KW-0411">Iron-sulfur</keyword>
<dbReference type="Pfam" id="PF00111">
    <property type="entry name" value="Fer2"/>
    <property type="match status" value="1"/>
</dbReference>
<evidence type="ECO:0000256" key="3">
    <source>
        <dbReference type="ARBA" id="ARBA00023004"/>
    </source>
</evidence>
<dbReference type="Gene3D" id="3.10.20.30">
    <property type="match status" value="1"/>
</dbReference>
<keyword evidence="1" id="KW-0001">2Fe-2S</keyword>
<dbReference type="InParanoid" id="A0A1Z5JCJ1"/>
<protein>
    <recommendedName>
        <fullName evidence="6">2Fe-2S ferredoxin-type domain-containing protein</fullName>
    </recommendedName>
</protein>
<gene>
    <name evidence="7" type="ORF">FisN_7Lh069</name>
</gene>
<dbReference type="GO" id="GO:0005739">
    <property type="term" value="C:mitochondrion"/>
    <property type="evidence" value="ECO:0007669"/>
    <property type="project" value="TreeGrafter"/>
</dbReference>
<dbReference type="GO" id="GO:0009055">
    <property type="term" value="F:electron transfer activity"/>
    <property type="evidence" value="ECO:0007669"/>
    <property type="project" value="TreeGrafter"/>
</dbReference>
<dbReference type="CDD" id="cd00207">
    <property type="entry name" value="fer2"/>
    <property type="match status" value="1"/>
</dbReference>
<dbReference type="SUPFAM" id="SSF54292">
    <property type="entry name" value="2Fe-2S ferredoxin-like"/>
    <property type="match status" value="1"/>
</dbReference>
<dbReference type="InterPro" id="IPR001055">
    <property type="entry name" value="Adrenodoxin-like"/>
</dbReference>
<sequence length="332" mass="35891">MQSFALLIYLLVYSTTATDAFVVRQTSNAHPQSALRSSAAGIPVTMMESVADAMSGAGPIQVDMNQYNLDPEIIANEWTAVLQPATPLQEEGIYLQAKNKRGILVDTVKIKIPRRKGKGLGLELLELAGGREDGLGITVVSGLVEGGCADGSEIMVGDSISKLQVVDAQENEIVSVSTECLSYDGTVDAILSLPPAADGQSMVITLKRLRRKPKVQVTIQYPPSMKENDVTIELFSGENLRRSMLIKGIKLNDPLARRFDIGGTGSCGAEGTCGTCSISIIRGQELLSPPGQTEQQMFRNNPRWRLSCKARVGYGLREGELVVRVNPGQWEQ</sequence>
<dbReference type="InterPro" id="IPR036034">
    <property type="entry name" value="PDZ_sf"/>
</dbReference>
<keyword evidence="5" id="KW-0732">Signal</keyword>
<feature type="chain" id="PRO_5012102652" description="2Fe-2S ferredoxin-type domain-containing protein" evidence="5">
    <location>
        <begin position="21"/>
        <end position="332"/>
    </location>
</feature>
<reference evidence="7 8" key="1">
    <citation type="journal article" date="2015" name="Plant Cell">
        <title>Oil accumulation by the oleaginous diatom Fistulifera solaris as revealed by the genome and transcriptome.</title>
        <authorList>
            <person name="Tanaka T."/>
            <person name="Maeda Y."/>
            <person name="Veluchamy A."/>
            <person name="Tanaka M."/>
            <person name="Abida H."/>
            <person name="Marechal E."/>
            <person name="Bowler C."/>
            <person name="Muto M."/>
            <person name="Sunaga Y."/>
            <person name="Tanaka M."/>
            <person name="Yoshino T."/>
            <person name="Taniguchi T."/>
            <person name="Fukuda Y."/>
            <person name="Nemoto M."/>
            <person name="Matsumoto M."/>
            <person name="Wong P.S."/>
            <person name="Aburatani S."/>
            <person name="Fujibuchi W."/>
        </authorList>
    </citation>
    <scope>NUCLEOTIDE SEQUENCE [LARGE SCALE GENOMIC DNA]</scope>
    <source>
        <strain evidence="7 8">JPCC DA0580</strain>
    </source>
</reference>
<dbReference type="Gene3D" id="2.30.42.10">
    <property type="match status" value="1"/>
</dbReference>
<keyword evidence="2" id="KW-0479">Metal-binding</keyword>
<keyword evidence="3" id="KW-0408">Iron</keyword>
<accession>A0A1Z5JCJ1</accession>
<dbReference type="PANTHER" id="PTHR23426:SF67">
    <property type="entry name" value="2FE-2S FERREDOXIN-TYPE DOMAIN-CONTAINING PROTEIN"/>
    <property type="match status" value="1"/>
</dbReference>